<dbReference type="EMBL" id="KZ857484">
    <property type="protein sequence ID" value="RDX42462.1"/>
    <property type="molecule type" value="Genomic_DNA"/>
</dbReference>
<name>A0A371CQB9_9APHY</name>
<dbReference type="Proteomes" id="UP000256964">
    <property type="component" value="Unassembled WGS sequence"/>
</dbReference>
<evidence type="ECO:0000313" key="1">
    <source>
        <dbReference type="EMBL" id="RDX42462.1"/>
    </source>
</evidence>
<proteinExistence type="predicted"/>
<organism evidence="1 2">
    <name type="scientific">Lentinus brumalis</name>
    <dbReference type="NCBI Taxonomy" id="2498619"/>
    <lineage>
        <taxon>Eukaryota</taxon>
        <taxon>Fungi</taxon>
        <taxon>Dikarya</taxon>
        <taxon>Basidiomycota</taxon>
        <taxon>Agaricomycotina</taxon>
        <taxon>Agaricomycetes</taxon>
        <taxon>Polyporales</taxon>
        <taxon>Polyporaceae</taxon>
        <taxon>Lentinus</taxon>
    </lineage>
</organism>
<accession>A0A371CQB9</accession>
<dbReference type="AlphaFoldDB" id="A0A371CQB9"/>
<keyword evidence="2" id="KW-1185">Reference proteome</keyword>
<dbReference type="OrthoDB" id="2757101at2759"/>
<reference evidence="1 2" key="1">
    <citation type="journal article" date="2018" name="Biotechnol. Biofuels">
        <title>Integrative visual omics of the white-rot fungus Polyporus brumalis exposes the biotechnological potential of its oxidative enzymes for delignifying raw plant biomass.</title>
        <authorList>
            <person name="Miyauchi S."/>
            <person name="Rancon A."/>
            <person name="Drula E."/>
            <person name="Hage H."/>
            <person name="Chaduli D."/>
            <person name="Favel A."/>
            <person name="Grisel S."/>
            <person name="Henrissat B."/>
            <person name="Herpoel-Gimbert I."/>
            <person name="Ruiz-Duenas F.J."/>
            <person name="Chevret D."/>
            <person name="Hainaut M."/>
            <person name="Lin J."/>
            <person name="Wang M."/>
            <person name="Pangilinan J."/>
            <person name="Lipzen A."/>
            <person name="Lesage-Meessen L."/>
            <person name="Navarro D."/>
            <person name="Riley R."/>
            <person name="Grigoriev I.V."/>
            <person name="Zhou S."/>
            <person name="Raouche S."/>
            <person name="Rosso M.N."/>
        </authorList>
    </citation>
    <scope>NUCLEOTIDE SEQUENCE [LARGE SCALE GENOMIC DNA]</scope>
    <source>
        <strain evidence="1 2">BRFM 1820</strain>
    </source>
</reference>
<gene>
    <name evidence="1" type="ORF">OH76DRAFT_1560955</name>
</gene>
<protein>
    <submittedName>
        <fullName evidence="1">Uncharacterized protein</fullName>
    </submittedName>
</protein>
<dbReference type="STRING" id="139420.A0A371CQB9"/>
<evidence type="ECO:0000313" key="2">
    <source>
        <dbReference type="Proteomes" id="UP000256964"/>
    </source>
</evidence>
<sequence length="621" mass="69923">MAIPHKYRLIPNVPSMLRSCQKTPYHSTWRRLDSEFPDWREFHRTWWGSAGRTRFDEVRSNPETEQFLYVAPDSTFTALTTCRQPSGGMLVRRDYEELLARIRKGYRDDRAGIILVGLPASGKTCFNIFVLLECMAQLQNVLFTTVDLETYLVDELGVWMKHTQDVRAIDDLPPFDLFVPTSRVWSIVDAYCGRYSPPSQLLGLACFALYPIPLPRQDDFRRWFIRFRSPPLVLTMRPWLDQELLSLILNDIDLGPALARYVTAWATSLQCVEQIRSVAGPLPRDIFAYLQDPARCLQDASKVLDVPWAGPSLGSFTIDWSSIATFDTLLLVKPLDVHCASIHTDLYVVDFRSTTVAAAVLAHARVPDYLVAEQAFRRANESVATNALSAWAFEALAILSTSGHIPPERSQASMDLQMRLHPMSRDPSSTDTRPRFVYGNCEHDDVLTISPEGLTLQPQGNNAFIQQAPAAPTGWGRLSLPIYPREITTFTNLARDVSVDPTRYFVSAQRDHPFFDAVFFAPSYDPTPPYSRSVIIWVLRTGLAKADGDAAASSCDLLCTLQTKVLSMGFFPVLKYVVVVPLQVRQSVVWEFPPGWEEDAQGEVYVQFLDPLGSGGERGPM</sequence>